<dbReference type="InterPro" id="IPR032466">
    <property type="entry name" value="Metal_Hydrolase"/>
</dbReference>
<dbReference type="OrthoDB" id="581098at2"/>
<dbReference type="Proteomes" id="UP000323917">
    <property type="component" value="Chromosome"/>
</dbReference>
<protein>
    <submittedName>
        <fullName evidence="1">Amidohydrolase</fullName>
    </submittedName>
</protein>
<dbReference type="Gene3D" id="3.20.20.140">
    <property type="entry name" value="Metal-dependent hydrolases"/>
    <property type="match status" value="1"/>
</dbReference>
<evidence type="ECO:0000313" key="1">
    <source>
        <dbReference type="EMBL" id="QEG36948.1"/>
    </source>
</evidence>
<proteinExistence type="predicted"/>
<dbReference type="EMBL" id="CP042913">
    <property type="protein sequence ID" value="QEG36948.1"/>
    <property type="molecule type" value="Genomic_DNA"/>
</dbReference>
<dbReference type="SUPFAM" id="SSF51556">
    <property type="entry name" value="Metallo-dependent hydrolases"/>
    <property type="match status" value="1"/>
</dbReference>
<keyword evidence="2" id="KW-1185">Reference proteome</keyword>
<dbReference type="RefSeq" id="WP_148075238.1">
    <property type="nucleotide sequence ID" value="NZ_CP042913.1"/>
</dbReference>
<sequence length="448" mass="51495">MRNPFVRYLCIASVSCLVSVECNVSSYLQAEENASQRNYSDCHIHLLNFLQRGEFLNTDEKFPGSKRGEFDHQRYAVLPVGERWRRVAGLLESMDRGHIDSAMVCGLPVFKKWAVNETYERPDGYLDNESHVLLARDSDATIAESIIEYRSRFADNKKKIAELNRIAPFLCAFDPTDLGAVDQVVQRIQEYPGVWQGVGEIMSRHDDLTHLQLGERPRSNHPAILRICKFAGENSLPVSIHHNIAPVSRPGLERSPVYLDELIELFRYCHEEPGSGRRSTEFIWCHAGTSRRVQVENLPYWIEEVLKVFSEHVSIDLSWVVWENYIKNDLENWAQLIEKYPTRFMLGSDVVGGVSNAPKELSKFEPLLERLKPETAKLVACDNFQNLMNEMSERRRMTNLANGEGAGIALKADYSFPEYAHMPRLRDEESFVRSRIMQESDNSSEDYE</sequence>
<reference evidence="1 2" key="1">
    <citation type="submission" date="2019-08" db="EMBL/GenBank/DDBJ databases">
        <title>Deep-cultivation of Planctomycetes and their phenomic and genomic characterization uncovers novel biology.</title>
        <authorList>
            <person name="Wiegand S."/>
            <person name="Jogler M."/>
            <person name="Boedeker C."/>
            <person name="Pinto D."/>
            <person name="Vollmers J."/>
            <person name="Rivas-Marin E."/>
            <person name="Kohn T."/>
            <person name="Peeters S.H."/>
            <person name="Heuer A."/>
            <person name="Rast P."/>
            <person name="Oberbeckmann S."/>
            <person name="Bunk B."/>
            <person name="Jeske O."/>
            <person name="Meyerdierks A."/>
            <person name="Storesund J.E."/>
            <person name="Kallscheuer N."/>
            <person name="Luecker S."/>
            <person name="Lage O.M."/>
            <person name="Pohl T."/>
            <person name="Merkel B.J."/>
            <person name="Hornburger P."/>
            <person name="Mueller R.-W."/>
            <person name="Bruemmer F."/>
            <person name="Labrenz M."/>
            <person name="Spormann A.M."/>
            <person name="Op den Camp H."/>
            <person name="Overmann J."/>
            <person name="Amann R."/>
            <person name="Jetten M.S.M."/>
            <person name="Mascher T."/>
            <person name="Medema M.H."/>
            <person name="Devos D.P."/>
            <person name="Kaster A.-K."/>
            <person name="Ovreas L."/>
            <person name="Rohde M."/>
            <person name="Galperin M.Y."/>
            <person name="Jogler C."/>
        </authorList>
    </citation>
    <scope>NUCLEOTIDE SEQUENCE [LARGE SCALE GENOMIC DNA]</scope>
    <source>
        <strain evidence="1 2">Pr1d</strain>
    </source>
</reference>
<accession>A0A5B9QDC5</accession>
<evidence type="ECO:0000313" key="2">
    <source>
        <dbReference type="Proteomes" id="UP000323917"/>
    </source>
</evidence>
<dbReference type="AlphaFoldDB" id="A0A5B9QDC5"/>
<name>A0A5B9QDC5_9BACT</name>
<keyword evidence="1" id="KW-0378">Hydrolase</keyword>
<organism evidence="1 2">
    <name type="scientific">Bythopirellula goksoeyrii</name>
    <dbReference type="NCBI Taxonomy" id="1400387"/>
    <lineage>
        <taxon>Bacteria</taxon>
        <taxon>Pseudomonadati</taxon>
        <taxon>Planctomycetota</taxon>
        <taxon>Planctomycetia</taxon>
        <taxon>Pirellulales</taxon>
        <taxon>Lacipirellulaceae</taxon>
        <taxon>Bythopirellula</taxon>
    </lineage>
</organism>
<dbReference type="KEGG" id="bgok:Pr1d_42880"/>
<gene>
    <name evidence="1" type="ORF">Pr1d_42880</name>
</gene>
<dbReference type="GO" id="GO:0016787">
    <property type="term" value="F:hydrolase activity"/>
    <property type="evidence" value="ECO:0007669"/>
    <property type="project" value="UniProtKB-KW"/>
</dbReference>